<dbReference type="AlphaFoldDB" id="A0AAX4IT86"/>
<organism evidence="2 3">
    <name type="scientific">Colletotrichum destructivum</name>
    <dbReference type="NCBI Taxonomy" id="34406"/>
    <lineage>
        <taxon>Eukaryota</taxon>
        <taxon>Fungi</taxon>
        <taxon>Dikarya</taxon>
        <taxon>Ascomycota</taxon>
        <taxon>Pezizomycotina</taxon>
        <taxon>Sordariomycetes</taxon>
        <taxon>Hypocreomycetidae</taxon>
        <taxon>Glomerellales</taxon>
        <taxon>Glomerellaceae</taxon>
        <taxon>Colletotrichum</taxon>
        <taxon>Colletotrichum destructivum species complex</taxon>
    </lineage>
</organism>
<keyword evidence="3" id="KW-1185">Reference proteome</keyword>
<reference evidence="3" key="1">
    <citation type="journal article" date="2023" name="bioRxiv">
        <title>Complete genome of the Medicago anthracnose fungus, Colletotrichum destructivum, reveals a mini-chromosome-like region within a core chromosome.</title>
        <authorList>
            <person name="Lapalu N."/>
            <person name="Simon A."/>
            <person name="Lu A."/>
            <person name="Plaumann P.-L."/>
            <person name="Amselem J."/>
            <person name="Pigne S."/>
            <person name="Auger A."/>
            <person name="Koch C."/>
            <person name="Dallery J.-F."/>
            <person name="O'Connell R.J."/>
        </authorList>
    </citation>
    <scope>NUCLEOTIDE SEQUENCE [LARGE SCALE GENOMIC DNA]</scope>
    <source>
        <strain evidence="3">CBS 520.97</strain>
    </source>
</reference>
<sequence>MTTIFQLFPLLPWELRIRIWKLISTPRTVMAWAHDYGRPHPPVPSVVQTCRESRHHSGYERFFIEDRPPFYYIWVNLTIDTIHIFEHRLPFQFAGKHRIRYLCLELVHQVDLDNESFRDGWVDVYSNALTDYVAVRSMVVISSNDVGAWGGHVHLYPWPCPLSRVMLVQDGFEKQISGQELVDSLTPQTSNVLQDLK</sequence>
<accession>A0AAX4IT86</accession>
<gene>
    <name evidence="2" type="ORF">CDEST_11480</name>
</gene>
<dbReference type="InterPro" id="IPR045518">
    <property type="entry name" value="2EXR"/>
</dbReference>
<dbReference type="RefSeq" id="XP_062783687.1">
    <property type="nucleotide sequence ID" value="XM_062927636.1"/>
</dbReference>
<evidence type="ECO:0000313" key="3">
    <source>
        <dbReference type="Proteomes" id="UP001322277"/>
    </source>
</evidence>
<dbReference type="GeneID" id="87947980"/>
<protein>
    <submittedName>
        <fullName evidence="2">2EXR domain-containing protein</fullName>
    </submittedName>
</protein>
<feature type="domain" description="2EXR" evidence="1">
    <location>
        <begin position="5"/>
        <end position="82"/>
    </location>
</feature>
<evidence type="ECO:0000313" key="2">
    <source>
        <dbReference type="EMBL" id="WQF86466.1"/>
    </source>
</evidence>
<name>A0AAX4IT86_9PEZI</name>
<dbReference type="Proteomes" id="UP001322277">
    <property type="component" value="Chromosome 7"/>
</dbReference>
<dbReference type="EMBL" id="CP137311">
    <property type="protein sequence ID" value="WQF86466.1"/>
    <property type="molecule type" value="Genomic_DNA"/>
</dbReference>
<dbReference type="PANTHER" id="PTHR35910:SF1">
    <property type="entry name" value="2EXR DOMAIN-CONTAINING PROTEIN"/>
    <property type="match status" value="1"/>
</dbReference>
<proteinExistence type="predicted"/>
<dbReference type="Pfam" id="PF20150">
    <property type="entry name" value="2EXR"/>
    <property type="match status" value="1"/>
</dbReference>
<dbReference type="KEGG" id="cdet:87947980"/>
<dbReference type="PANTHER" id="PTHR35910">
    <property type="entry name" value="2EXR DOMAIN-CONTAINING PROTEIN"/>
    <property type="match status" value="1"/>
</dbReference>
<evidence type="ECO:0000259" key="1">
    <source>
        <dbReference type="Pfam" id="PF20150"/>
    </source>
</evidence>